<proteinExistence type="predicted"/>
<evidence type="ECO:0000313" key="1">
    <source>
        <dbReference type="EMBL" id="VVE18618.1"/>
    </source>
</evidence>
<sequence length="61" mass="6816">MRLAGLPPLKKAPSPYGAFFVGHAVVPAERRVLQPLPALWALWTLRHCQTGCKHGQYRLPL</sequence>
<evidence type="ECO:0000313" key="2">
    <source>
        <dbReference type="Proteomes" id="UP000343317"/>
    </source>
</evidence>
<accession>A0A5E4W1X5</accession>
<protein>
    <submittedName>
        <fullName evidence="1">Uncharacterized protein</fullName>
    </submittedName>
</protein>
<dbReference type="EMBL" id="CABPSM010000008">
    <property type="protein sequence ID" value="VVE18618.1"/>
    <property type="molecule type" value="Genomic_DNA"/>
</dbReference>
<dbReference type="Proteomes" id="UP000343317">
    <property type="component" value="Unassembled WGS sequence"/>
</dbReference>
<name>A0A5E4W1X5_9BURK</name>
<reference evidence="1 2" key="1">
    <citation type="submission" date="2019-08" db="EMBL/GenBank/DDBJ databases">
        <authorList>
            <person name="Peeters C."/>
        </authorList>
    </citation>
    <scope>NUCLEOTIDE SEQUENCE [LARGE SCALE GENOMIC DNA]</scope>
    <source>
        <strain evidence="1 2">LMG 31112</strain>
    </source>
</reference>
<gene>
    <name evidence="1" type="ORF">PHO31112_03010</name>
</gene>
<dbReference type="AlphaFoldDB" id="A0A5E4W1X5"/>
<organism evidence="1 2">
    <name type="scientific">Pandoraea horticolens</name>
    <dbReference type="NCBI Taxonomy" id="2508298"/>
    <lineage>
        <taxon>Bacteria</taxon>
        <taxon>Pseudomonadati</taxon>
        <taxon>Pseudomonadota</taxon>
        <taxon>Betaproteobacteria</taxon>
        <taxon>Burkholderiales</taxon>
        <taxon>Burkholderiaceae</taxon>
        <taxon>Pandoraea</taxon>
    </lineage>
</organism>
<keyword evidence="2" id="KW-1185">Reference proteome</keyword>